<proteinExistence type="predicted"/>
<evidence type="ECO:0000259" key="8">
    <source>
        <dbReference type="PROSITE" id="PS50071"/>
    </source>
</evidence>
<feature type="domain" description="Homeobox" evidence="8">
    <location>
        <begin position="53"/>
        <end position="113"/>
    </location>
</feature>
<dbReference type="InterPro" id="IPR017970">
    <property type="entry name" value="Homeobox_CS"/>
</dbReference>
<dbReference type="PANTHER" id="PTHR46271:SF4">
    <property type="entry name" value="HOMEOBOX PROTEIN, PUTATIVE-RELATED"/>
    <property type="match status" value="1"/>
</dbReference>
<evidence type="ECO:0000256" key="5">
    <source>
        <dbReference type="PROSITE-ProRule" id="PRU00108"/>
    </source>
</evidence>
<evidence type="ECO:0000256" key="3">
    <source>
        <dbReference type="ARBA" id="ARBA00023155"/>
    </source>
</evidence>
<keyword evidence="10" id="KW-1185">Reference proteome</keyword>
<dbReference type="InterPro" id="IPR009057">
    <property type="entry name" value="Homeodomain-like_sf"/>
</dbReference>
<evidence type="ECO:0000256" key="7">
    <source>
        <dbReference type="SAM" id="MobiDB-lite"/>
    </source>
</evidence>
<dbReference type="Gene3D" id="1.10.10.60">
    <property type="entry name" value="Homeodomain-like"/>
    <property type="match status" value="1"/>
</dbReference>
<dbReference type="EMBL" id="BTRK01000005">
    <property type="protein sequence ID" value="GMR51074.1"/>
    <property type="molecule type" value="Genomic_DNA"/>
</dbReference>
<dbReference type="GO" id="GO:0000981">
    <property type="term" value="F:DNA-binding transcription factor activity, RNA polymerase II-specific"/>
    <property type="evidence" value="ECO:0007669"/>
    <property type="project" value="InterPro"/>
</dbReference>
<organism evidence="9 10">
    <name type="scientific">Pristionchus mayeri</name>
    <dbReference type="NCBI Taxonomy" id="1317129"/>
    <lineage>
        <taxon>Eukaryota</taxon>
        <taxon>Metazoa</taxon>
        <taxon>Ecdysozoa</taxon>
        <taxon>Nematoda</taxon>
        <taxon>Chromadorea</taxon>
        <taxon>Rhabditida</taxon>
        <taxon>Rhabditina</taxon>
        <taxon>Diplogasteromorpha</taxon>
        <taxon>Diplogasteroidea</taxon>
        <taxon>Neodiplogasteridae</taxon>
        <taxon>Pristionchus</taxon>
    </lineage>
</organism>
<keyword evidence="4 5" id="KW-0539">Nucleus</keyword>
<dbReference type="CDD" id="cd00086">
    <property type="entry name" value="homeodomain"/>
    <property type="match status" value="1"/>
</dbReference>
<dbReference type="GO" id="GO:0045944">
    <property type="term" value="P:positive regulation of transcription by RNA polymerase II"/>
    <property type="evidence" value="ECO:0007669"/>
    <property type="project" value="InterPro"/>
</dbReference>
<feature type="DNA-binding region" description="Homeobox" evidence="5">
    <location>
        <begin position="55"/>
        <end position="114"/>
    </location>
</feature>
<dbReference type="GO" id="GO:0000978">
    <property type="term" value="F:RNA polymerase II cis-regulatory region sequence-specific DNA binding"/>
    <property type="evidence" value="ECO:0007669"/>
    <property type="project" value="TreeGrafter"/>
</dbReference>
<dbReference type="PANTHER" id="PTHR46271">
    <property type="entry name" value="HOMEOBOX PROTEIN, PUTATIVE-RELATED"/>
    <property type="match status" value="1"/>
</dbReference>
<evidence type="ECO:0000313" key="9">
    <source>
        <dbReference type="EMBL" id="GMR51074.1"/>
    </source>
</evidence>
<dbReference type="InterPro" id="IPR001356">
    <property type="entry name" value="HD"/>
</dbReference>
<gene>
    <name evidence="9" type="ORF">PMAYCL1PPCAC_21269</name>
</gene>
<dbReference type="GO" id="GO:0005634">
    <property type="term" value="C:nucleus"/>
    <property type="evidence" value="ECO:0007669"/>
    <property type="project" value="UniProtKB-SubCell"/>
</dbReference>
<comment type="caution">
    <text evidence="9">The sequence shown here is derived from an EMBL/GenBank/DDBJ whole genome shotgun (WGS) entry which is preliminary data.</text>
</comment>
<dbReference type="GO" id="GO:0030182">
    <property type="term" value="P:neuron differentiation"/>
    <property type="evidence" value="ECO:0007669"/>
    <property type="project" value="UniProtKB-ARBA"/>
</dbReference>
<feature type="region of interest" description="Disordered" evidence="7">
    <location>
        <begin position="32"/>
        <end position="60"/>
    </location>
</feature>
<dbReference type="AlphaFoldDB" id="A0AAN5I4D3"/>
<keyword evidence="3 5" id="KW-0371">Homeobox</keyword>
<keyword evidence="2 5" id="KW-0238">DNA-binding</keyword>
<dbReference type="PROSITE" id="PS50071">
    <property type="entry name" value="HOMEOBOX_2"/>
    <property type="match status" value="1"/>
</dbReference>
<protein>
    <recommendedName>
        <fullName evidence="8">Homeobox domain-containing protein</fullName>
    </recommendedName>
</protein>
<evidence type="ECO:0000256" key="1">
    <source>
        <dbReference type="ARBA" id="ARBA00004123"/>
    </source>
</evidence>
<evidence type="ECO:0000313" key="10">
    <source>
        <dbReference type="Proteomes" id="UP001328107"/>
    </source>
</evidence>
<dbReference type="SUPFAM" id="SSF46689">
    <property type="entry name" value="Homeodomain-like"/>
    <property type="match status" value="1"/>
</dbReference>
<dbReference type="SMART" id="SM00389">
    <property type="entry name" value="HOX"/>
    <property type="match status" value="1"/>
</dbReference>
<dbReference type="InterPro" id="IPR043562">
    <property type="entry name" value="RAX/RAX2"/>
</dbReference>
<dbReference type="Proteomes" id="UP001328107">
    <property type="component" value="Unassembled WGS sequence"/>
</dbReference>
<dbReference type="PROSITE" id="PS00027">
    <property type="entry name" value="HOMEOBOX_1"/>
    <property type="match status" value="1"/>
</dbReference>
<dbReference type="FunFam" id="1.10.10.60:FF:000679">
    <property type="entry name" value="Homeobox protein aristaless"/>
    <property type="match status" value="1"/>
</dbReference>
<dbReference type="Pfam" id="PF00046">
    <property type="entry name" value="Homeodomain"/>
    <property type="match status" value="1"/>
</dbReference>
<accession>A0AAN5I4D3</accession>
<evidence type="ECO:0000256" key="2">
    <source>
        <dbReference type="ARBA" id="ARBA00023125"/>
    </source>
</evidence>
<evidence type="ECO:0000256" key="6">
    <source>
        <dbReference type="RuleBase" id="RU000682"/>
    </source>
</evidence>
<comment type="subcellular location">
    <subcellularLocation>
        <location evidence="1 5 6">Nucleus</location>
    </subcellularLocation>
</comment>
<evidence type="ECO:0000256" key="4">
    <source>
        <dbReference type="ARBA" id="ARBA00023242"/>
    </source>
</evidence>
<sequence length="238" mass="26984">MELQPLSLPDPIGFSAYNEYVLSAPVAHIPMREAPMEHPAGKKSRKRERDEENKKRRNRTTFTTFQLHELEKSFEKCHYPDVYAREKLASTVKLPEVRVQVWFQNRRAKWRRQEKQEAMGTVDLPPVRQATGNAPSWSWMAHHPSSVGVAPVPQGIINHDELFAGGFPFSDKNHAPGLFPDSKTPICISYLPAHGYGSHPSFPTLFTPLSSSGSVHTELLPPQSRTDDYNENKNFILA</sequence>
<reference evidence="10" key="1">
    <citation type="submission" date="2022-10" db="EMBL/GenBank/DDBJ databases">
        <title>Genome assembly of Pristionchus species.</title>
        <authorList>
            <person name="Yoshida K."/>
            <person name="Sommer R.J."/>
        </authorList>
    </citation>
    <scope>NUCLEOTIDE SEQUENCE [LARGE SCALE GENOMIC DNA]</scope>
    <source>
        <strain evidence="10">RS5460</strain>
    </source>
</reference>
<name>A0AAN5I4D3_9BILA</name>